<sequence>MSSAEYLAVVTGLAGVWAGVDGVVGWLDQHEANLLWGLALPI</sequence>
<protein>
    <submittedName>
        <fullName evidence="2">Uncharacterized protein</fullName>
    </submittedName>
</protein>
<keyword evidence="3" id="KW-1185">Reference proteome</keyword>
<accession>A0ABV3S8G0</accession>
<organism evidence="2 3">
    <name type="scientific">Spiribacter onubensis</name>
    <dbReference type="NCBI Taxonomy" id="3122420"/>
    <lineage>
        <taxon>Bacteria</taxon>
        <taxon>Pseudomonadati</taxon>
        <taxon>Pseudomonadota</taxon>
        <taxon>Gammaproteobacteria</taxon>
        <taxon>Chromatiales</taxon>
        <taxon>Ectothiorhodospiraceae</taxon>
        <taxon>Spiribacter</taxon>
    </lineage>
</organism>
<comment type="caution">
    <text evidence="2">The sequence shown here is derived from an EMBL/GenBank/DDBJ whole genome shotgun (WGS) entry which is preliminary data.</text>
</comment>
<name>A0ABV3S8G0_9GAMM</name>
<dbReference type="EMBL" id="JBAKFJ010000001">
    <property type="protein sequence ID" value="MEX0386335.1"/>
    <property type="molecule type" value="Genomic_DNA"/>
</dbReference>
<dbReference type="Proteomes" id="UP001556653">
    <property type="component" value="Unassembled WGS sequence"/>
</dbReference>
<evidence type="ECO:0000313" key="3">
    <source>
        <dbReference type="Proteomes" id="UP001556653"/>
    </source>
</evidence>
<dbReference type="RefSeq" id="WP_367966811.1">
    <property type="nucleotide sequence ID" value="NZ_JBAKFI010000001.1"/>
</dbReference>
<feature type="transmembrane region" description="Helical" evidence="1">
    <location>
        <begin position="6"/>
        <end position="27"/>
    </location>
</feature>
<proteinExistence type="predicted"/>
<reference evidence="2 3" key="1">
    <citation type="submission" date="2024-02" db="EMBL/GenBank/DDBJ databases">
        <title>New especies of Spiribacter isolated from saline water.</title>
        <authorList>
            <person name="Leon M.J."/>
            <person name="De La Haba R."/>
            <person name="Sanchez-Porro C."/>
            <person name="Ventosa A."/>
        </authorList>
    </citation>
    <scope>NUCLEOTIDE SEQUENCE [LARGE SCALE GENOMIC DNA]</scope>
    <source>
        <strain evidence="3">ag22IC4-227</strain>
    </source>
</reference>
<gene>
    <name evidence="2" type="ORF">V6X64_04895</name>
</gene>
<evidence type="ECO:0000313" key="2">
    <source>
        <dbReference type="EMBL" id="MEX0386335.1"/>
    </source>
</evidence>
<evidence type="ECO:0000256" key="1">
    <source>
        <dbReference type="SAM" id="Phobius"/>
    </source>
</evidence>
<keyword evidence="1" id="KW-1133">Transmembrane helix</keyword>
<keyword evidence="1" id="KW-0812">Transmembrane</keyword>
<keyword evidence="1" id="KW-0472">Membrane</keyword>